<dbReference type="VEuPathDB" id="ToxoDB:BESB_007520"/>
<sequence length="3693" mass="389050">MSDSAAAGAGGPPKNAKPKAKKKVKQSNREQQAEETRRHAKSEEGEAREAEEMERSLKTERGKIVRPITSRQKRAPAETKEHCADLKATRSAGKKETSKKSKGEEKDNAGHALRGWRPRALQSWRSRLLVQLAKREEKRARSWDMQEKPFSGGDALPTGRASLSSPSPASGSHQGEPDAVVPSSSPSADSLDDRASGARLASSRGSHTSCPAPLSVLARSCPLSQLASSASAAPASPSSSPLFSSSSRDPAAPHPFASFAYTSEATGAWRRPPASACGLGAAPRRRQESPSIADGGALATWTPGGERKRGVCESEGSVSCSPGSSAHSAKRARTTPFRSSLSPAFSIPVQAATAVAALRGSARAHPQAGETARPAPPASQSPSVFSFSQAEAPVSGSAPGGLASRSSPASLSASCCVNFETSSLLTPQYSLAPVTASSSPACSGLSSVVSPMNADEHERRGRTEDLLQATRAPAYDGARTPAATSPPPKRNEILELWEEIDRRRTMSPADVAAVFACPLCETQGMRFLTSRYGAFLGCARFPACRGKRSGREVELWRAGGGAPGQKKKTEKLALMCEVEGPRAFRVHAQGDPEVGELLRLALPAVIRGAARAFWEATQADACTPYAENSVPDVLRPLSWLPRADRLKSRREPWSEFLPAVCRAGEASVTGDRKLPTRTCDAQAACDSAPARCYAAAARAASPCVDEALLSTRLAELSGGVEWQDDDGAADETPQRMQPAWDWTAGWIEPPARHLQESAAELGRAEERTGEGGRGAVGDEDSGACKGRAEKTEDRHQERGERGQSESTAPPLEEERRATSKKGTKKQGRSRCEGGGAAAARAGGHARDGAGEGGRGRSELGTGEASGSDSNLHRAGKPGISGGEAAQGREVDEANAAGETSRFARDEICALPYYDGCVFRLEAYEWVIASLVEQTGEWCQVAPIPGLSLRFFRDYYDPAGRRENSFFLGNRQTALAIANRRLPPLLRRSLFPFQLDGVLFTLQRGGRALIGDQMGLGKTLQALALLSIYRTFPVLIVVPASLRLVWADAIERWLPELSCPPSSLLVIFGSDDRPALPPHLPSPSPFALSSPASSSSALSPCASSLSLSDASSSSPCAPGFSSPSRVSSPVSAASPASPPSPRIVLTSYEMSRRLADFLTQMRFQLVIVDESHKLRTPASAGAVAGAEADMTRRVLQLIKAAPYAVLLSGTPSVKHPFDLFSQIDALRPPMEPSAWRAHQARVRADWQRFAQEAAAAPGAPEGNAGPAGLGARPPEVEPKAGAQTETPRSSKKAGSEGGATAVEPGGDLERGDALRRDASGQKKEGLDARGGIVKAENRAAEDGSRMEAVKPAQERPKAACWGGGAPFRRYAHEGNIIRADKIQFGEEYCTSVLTYGSRKRYGISARSWELHLLLKSAALIRRRQGARSRHSGLSFQVTNTRQAGSAAASGAPCEASRDSRGLEPRPASPFSASGEAEAEPGGEGGKDRKGETLSSIAHRRLGDRGGLTGDHREADGPFERDAESHSCMSERAGLEAAAASQGEDSENRAEELAAEGSSRGQDFEGDEGHSGNDEDACRHAVPPPCVRILQSLQLAKDNPAVHAIATATVLRRPLFAALFEDVQAVCETRRQLAKLRIAQETERQLRLPSKKVRGRKAGKTSQSAAAVSADGRQGGGRQDHAEGARPAKGQAERGEAAGVEGEPRGADGKRKQKKGKCHGEKDRNGSKPTGEQECEGEGEGGLVMGSRVEKAPQAQVHAACGDGGEGVNGRTRRHGSSADAVDARGKTRQTKQQRGGTPGSTGKAEARQSPCPAETAGAALAEEASGDATEDEPGVEWAAKPTGEPSPMPGAQSKRVKLPASARRQTASTGASGACEPPTEPPDGGESETFDQKPWDDELEACGGEGPAEVAKYRSAVDKLASVLSDSIDRWTVKTEAERVGLSKVESALEWIYEKFLRDEDLDNEDDGVDDEGDDHSKLVIFAHHRRVLDSLEEGLRAYQQRTRARRAARAASAKTPRRPERQRSQWNGVCEHAAQATDGNHSSHNDEGDRQVAAGGVETSASFELIRIDGSVTEEDKLKRREKFRSSPRCRVALLSVTASSHGVDLSNANVCVFVELLPEQHELLQAEGRLHRRGQRRQVTTFFLLNKFLGDCDAADEEEEGALLPSERPAGEPESSARERAPDGGSYPLEEGREAETEDAKQDAAADGFAGAEAHPEHQRERGKKTPGVLGAVVRRPGRPGSSPGPAAGLSFRGASVVSSAPCCASRASFPQSVASPPAAPQTRVLLRQFRREVQREKRRLLAECERVDLSAWQRYSTCAAAIHHVVDGPTRAAEGDAFPLKIHAEASWAAGGETPPVEPNNRCTPLAEALRRDAAVGAPEAVSEAETRSGGKRLEGGAGGFQERNAGAREETKARRCSKSTEAAGTRERGMAAGGEKSSNGGSSQDADAGDAPADKACAGLDVAPAAQPHAPAKGLTGTQDFLSLQAEEEDKAWGLAALAPSDLRFIVSPYTKRVHLLRVLRRVAGNPVADCLADCAHVAGHRRPGRLPSPACSRSTVCSSSTSSSSSAPVDESAAPSHARGACERPSNGASASALAPPTSVSVCSVTNGTLDMSPQPAGAPGPGDWAAAWGTEGLSPDAEGPLAVEPLGLCFPAEVLQTLQGFVAGAAERQGDLCHPASWGIVPACPLSSVASSPSPCDCSEHGPTTGWKRPCEPRRWRAEHVLRHYAAKFYAEYLGLTSYQRRQVRRVYAPLGVRAWLSSAARPAGASHSTSAAAGWLGGVCPTQASRSSSPFPLSADPLTGLPNSGDGLAAFLPDGLPCSGDKPTGAGRAEETGALLRRPPRFFRDLPQGFFPGAVLSGLRAGGARGNSQGLWDDAIWGACAGEAAALPAAPLVASRYYAAQRGAVAEGDAPRGPEAAFRGASSQTRRPPGAPGPWRTGSAGDCGERDKAASGERADPFDGVCAPEPDRAPLSAPAAAVDGGGTGSRYFAAEKSEGGRGSRLRDATSTQGSQDTLEGGGAEGRQGGRAKRVRGRQAKTGERSESGARGPTTQTKRQRSTESRSAVPAPRWDEDEEDEDVYEDEASAQSHGRVPGLTASQDPARGPPTFLAAWRRDSSAASALTTRGGERAPTGTGAGPSLAGTESVHEGEAKAAEEAATQTTPMKRERMSGGSDAACSPSCSDDASSSAPELTEGASQRARSEPVSPECLSEEGVEARLRSGSSPASPTLPSSLAGVERASADSTGGEGIAASPKAPEGAEEAGEDSTACKVGFVRARVTYSRLGSSPVTYYQPVLLPRPAPPSSPSPPAGQPRIGRSEEAGAETCASEEPGDAGRSAAVYRSSRPRLLCLMCSQPLVAVSTTRKWTRRKTAADRGGAAAASPEAPFSEPSTRTARAGRITCKGRQRKRATSAGVTPSESDADGANAADADSEGETQRGGDAEGATETKPRVVAKQQKEGTCEEVVGDDDICFSQGARHQQKLGARRRKTDSGERDGDRQLTHETRQTEEDEGEWEAYISQEWEVRCSDNDLFCSGSCRAAFFARKNGDSLRRQVFRSDRGICSSCGVDCVALLLRVRSLRDEGRDAAEIGAFICSYAPAFRAFPTLRALLIREPIDGNVWHADHIVPVHRGGGLCGLTNVQTLCRACHQVKTNQEAAMRAHRVWMSRFAGGAVTGGTVHRDEPTDAL</sequence>
<evidence type="ECO:0000256" key="4">
    <source>
        <dbReference type="ARBA" id="ARBA00022840"/>
    </source>
</evidence>
<dbReference type="InterPro" id="IPR002711">
    <property type="entry name" value="HNH"/>
</dbReference>
<feature type="compositionally biased region" description="Basic and acidic residues" evidence="5">
    <location>
        <begin position="75"/>
        <end position="109"/>
    </location>
</feature>
<feature type="compositionally biased region" description="Basic and acidic residues" evidence="5">
    <location>
        <begin position="1508"/>
        <end position="1523"/>
    </location>
</feature>
<keyword evidence="1" id="KW-0547">Nucleotide-binding</keyword>
<dbReference type="PROSITE" id="PS51192">
    <property type="entry name" value="HELICASE_ATP_BIND_1"/>
    <property type="match status" value="1"/>
</dbReference>
<dbReference type="OrthoDB" id="2801544at2759"/>
<dbReference type="InterPro" id="IPR027417">
    <property type="entry name" value="P-loop_NTPase"/>
</dbReference>
<feature type="compositionally biased region" description="Basic residues" evidence="5">
    <location>
        <begin position="818"/>
        <end position="828"/>
    </location>
</feature>
<organism evidence="7 8">
    <name type="scientific">Besnoitia besnoiti</name>
    <name type="common">Apicomplexan protozoan</name>
    <dbReference type="NCBI Taxonomy" id="94643"/>
    <lineage>
        <taxon>Eukaryota</taxon>
        <taxon>Sar</taxon>
        <taxon>Alveolata</taxon>
        <taxon>Apicomplexa</taxon>
        <taxon>Conoidasida</taxon>
        <taxon>Coccidia</taxon>
        <taxon>Eucoccidiorida</taxon>
        <taxon>Eimeriorina</taxon>
        <taxon>Sarcocystidae</taxon>
        <taxon>Besnoitia</taxon>
    </lineage>
</organism>
<dbReference type="SUPFAM" id="SSF52540">
    <property type="entry name" value="P-loop containing nucleoside triphosphate hydrolases"/>
    <property type="match status" value="2"/>
</dbReference>
<dbReference type="Proteomes" id="UP000224006">
    <property type="component" value="Chromosome I"/>
</dbReference>
<feature type="compositionally biased region" description="Basic and acidic residues" evidence="5">
    <location>
        <begin position="3495"/>
        <end position="3513"/>
    </location>
</feature>
<dbReference type="InterPro" id="IPR038718">
    <property type="entry name" value="SNF2-like_sf"/>
</dbReference>
<feature type="compositionally biased region" description="Basic and acidic residues" evidence="5">
    <location>
        <begin position="2387"/>
        <end position="2397"/>
    </location>
</feature>
<feature type="compositionally biased region" description="Low complexity" evidence="5">
    <location>
        <begin position="3175"/>
        <end position="3195"/>
    </location>
</feature>
<feature type="domain" description="Helicase ATP-binding" evidence="6">
    <location>
        <begin position="998"/>
        <end position="1228"/>
    </location>
</feature>
<gene>
    <name evidence="7" type="ORF">BESB_007520</name>
</gene>
<feature type="region of interest" description="Disordered" evidence="5">
    <location>
        <begin position="2912"/>
        <end position="3274"/>
    </location>
</feature>
<dbReference type="GO" id="GO:0008270">
    <property type="term" value="F:zinc ion binding"/>
    <property type="evidence" value="ECO:0007669"/>
    <property type="project" value="InterPro"/>
</dbReference>
<feature type="region of interest" description="Disordered" evidence="5">
    <location>
        <begin position="227"/>
        <end position="255"/>
    </location>
</feature>
<feature type="region of interest" description="Disordered" evidence="5">
    <location>
        <begin position="135"/>
        <end position="211"/>
    </location>
</feature>
<evidence type="ECO:0000256" key="3">
    <source>
        <dbReference type="ARBA" id="ARBA00022806"/>
    </source>
</evidence>
<accession>A0A2A9MQN4</accession>
<dbReference type="RefSeq" id="XP_029222419.1">
    <property type="nucleotide sequence ID" value="XM_029359506.1"/>
</dbReference>
<feature type="compositionally biased region" description="Low complexity" evidence="5">
    <location>
        <begin position="3379"/>
        <end position="3397"/>
    </location>
</feature>
<feature type="region of interest" description="Disordered" evidence="5">
    <location>
        <begin position="3487"/>
        <end position="3519"/>
    </location>
</feature>
<dbReference type="GO" id="GO:0005524">
    <property type="term" value="F:ATP binding"/>
    <property type="evidence" value="ECO:0007669"/>
    <property type="project" value="UniProtKB-KW"/>
</dbReference>
<protein>
    <recommendedName>
        <fullName evidence="6">Helicase ATP-binding domain-containing protein</fullName>
    </recommendedName>
</protein>
<dbReference type="GO" id="GO:0003676">
    <property type="term" value="F:nucleic acid binding"/>
    <property type="evidence" value="ECO:0007669"/>
    <property type="project" value="InterPro"/>
</dbReference>
<feature type="region of interest" description="Disordered" evidence="5">
    <location>
        <begin position="2376"/>
        <end position="2458"/>
    </location>
</feature>
<dbReference type="STRING" id="94643.A0A2A9MQN4"/>
<feature type="region of interest" description="Disordered" evidence="5">
    <location>
        <begin position="3368"/>
        <end position="3465"/>
    </location>
</feature>
<dbReference type="GO" id="GO:0016787">
    <property type="term" value="F:hydrolase activity"/>
    <property type="evidence" value="ECO:0007669"/>
    <property type="project" value="UniProtKB-KW"/>
</dbReference>
<dbReference type="Gene3D" id="3.40.50.10810">
    <property type="entry name" value="Tandem AAA-ATPase domain"/>
    <property type="match status" value="2"/>
</dbReference>
<dbReference type="InterPro" id="IPR049730">
    <property type="entry name" value="SNF2/RAD54-like_C"/>
</dbReference>
<dbReference type="Pfam" id="PF00271">
    <property type="entry name" value="Helicase_C"/>
    <property type="match status" value="1"/>
</dbReference>
<feature type="compositionally biased region" description="Basic and acidic residues" evidence="5">
    <location>
        <begin position="1306"/>
        <end position="1326"/>
    </location>
</feature>
<feature type="compositionally biased region" description="Basic and acidic residues" evidence="5">
    <location>
        <begin position="3150"/>
        <end position="3160"/>
    </location>
</feature>
<keyword evidence="4" id="KW-0067">ATP-binding</keyword>
<feature type="compositionally biased region" description="Gly residues" evidence="5">
    <location>
        <begin position="3021"/>
        <end position="3030"/>
    </location>
</feature>
<feature type="compositionally biased region" description="Basic and acidic residues" evidence="5">
    <location>
        <begin position="2995"/>
        <end position="3009"/>
    </location>
</feature>
<keyword evidence="8" id="KW-1185">Reference proteome</keyword>
<evidence type="ECO:0000256" key="5">
    <source>
        <dbReference type="SAM" id="MobiDB-lite"/>
    </source>
</evidence>
<dbReference type="InterPro" id="IPR001650">
    <property type="entry name" value="Helicase_C-like"/>
</dbReference>
<feature type="compositionally biased region" description="Polar residues" evidence="5">
    <location>
        <begin position="1430"/>
        <end position="1442"/>
    </location>
</feature>
<feature type="region of interest" description="Disordered" evidence="5">
    <location>
        <begin position="2546"/>
        <end position="2599"/>
    </location>
</feature>
<feature type="compositionally biased region" description="Low complexity" evidence="5">
    <location>
        <begin position="380"/>
        <end position="404"/>
    </location>
</feature>
<dbReference type="GO" id="GO:0004520">
    <property type="term" value="F:DNA endonuclease activity"/>
    <property type="evidence" value="ECO:0007669"/>
    <property type="project" value="TreeGrafter"/>
</dbReference>
<dbReference type="GO" id="GO:0031297">
    <property type="term" value="P:replication fork processing"/>
    <property type="evidence" value="ECO:0007669"/>
    <property type="project" value="TreeGrafter"/>
</dbReference>
<dbReference type="GeneID" id="40305814"/>
<evidence type="ECO:0000256" key="1">
    <source>
        <dbReference type="ARBA" id="ARBA00022741"/>
    </source>
</evidence>
<feature type="compositionally biased region" description="Pro residues" evidence="5">
    <location>
        <begin position="3302"/>
        <end position="3316"/>
    </location>
</feature>
<feature type="compositionally biased region" description="Low complexity" evidence="5">
    <location>
        <begin position="161"/>
        <end position="189"/>
    </location>
</feature>
<dbReference type="PANTHER" id="PTHR45766:SF3">
    <property type="entry name" value="DNA ANNEALING HELICASE AND ENDONUCLEASE ZRANB3"/>
    <property type="match status" value="1"/>
</dbReference>
<feature type="compositionally biased region" description="Low complexity" evidence="5">
    <location>
        <begin position="2440"/>
        <end position="2458"/>
    </location>
</feature>
<feature type="compositionally biased region" description="Basic and acidic residues" evidence="5">
    <location>
        <begin position="844"/>
        <end position="857"/>
    </location>
</feature>
<feature type="compositionally biased region" description="Basic and acidic residues" evidence="5">
    <location>
        <begin position="2191"/>
        <end position="2205"/>
    </location>
</feature>
<feature type="compositionally biased region" description="Low complexity" evidence="5">
    <location>
        <begin position="1251"/>
        <end position="1270"/>
    </location>
</feature>
<dbReference type="CDD" id="cd00085">
    <property type="entry name" value="HNHc"/>
    <property type="match status" value="1"/>
</dbReference>
<dbReference type="InterPro" id="IPR014001">
    <property type="entry name" value="Helicase_ATP-bd"/>
</dbReference>
<feature type="compositionally biased region" description="Low complexity" evidence="5">
    <location>
        <begin position="3226"/>
        <end position="3241"/>
    </location>
</feature>
<dbReference type="Gene3D" id="3.40.50.300">
    <property type="entry name" value="P-loop containing nucleotide triphosphate hydrolases"/>
    <property type="match status" value="1"/>
</dbReference>
<dbReference type="InterPro" id="IPR003615">
    <property type="entry name" value="HNH_nuc"/>
</dbReference>
<feature type="compositionally biased region" description="Acidic residues" evidence="5">
    <location>
        <begin position="1823"/>
        <end position="1833"/>
    </location>
</feature>
<feature type="compositionally biased region" description="Basic residues" evidence="5">
    <location>
        <begin position="1647"/>
        <end position="1657"/>
    </location>
</feature>
<feature type="region of interest" description="Disordered" evidence="5">
    <location>
        <begin position="358"/>
        <end position="404"/>
    </location>
</feature>
<feature type="compositionally biased region" description="Basic and acidic residues" evidence="5">
    <location>
        <begin position="135"/>
        <end position="147"/>
    </location>
</feature>
<reference evidence="7 8" key="1">
    <citation type="submission" date="2017-09" db="EMBL/GenBank/DDBJ databases">
        <title>Genome sequencing of Besnoitia besnoiti strain Bb-Ger1.</title>
        <authorList>
            <person name="Schares G."/>
            <person name="Venepally P."/>
            <person name="Lorenzi H.A."/>
        </authorList>
    </citation>
    <scope>NUCLEOTIDE SEQUENCE [LARGE SCALE GENOMIC DNA]</scope>
    <source>
        <strain evidence="7 8">Bb-Ger1</strain>
    </source>
</reference>
<feature type="compositionally biased region" description="Basic and acidic residues" evidence="5">
    <location>
        <begin position="3440"/>
        <end position="3465"/>
    </location>
</feature>
<feature type="compositionally biased region" description="Basic residues" evidence="5">
    <location>
        <begin position="3031"/>
        <end position="3040"/>
    </location>
</feature>
<feature type="compositionally biased region" description="Low complexity" evidence="5">
    <location>
        <begin position="313"/>
        <end position="327"/>
    </location>
</feature>
<feature type="region of interest" description="Disordered" evidence="5">
    <location>
        <begin position="1251"/>
        <end position="1350"/>
    </location>
</feature>
<dbReference type="SMART" id="SM00490">
    <property type="entry name" value="HELICc"/>
    <property type="match status" value="1"/>
</dbReference>
<dbReference type="Pfam" id="PF00176">
    <property type="entry name" value="SNF2-rel_dom"/>
    <property type="match status" value="1"/>
</dbReference>
<feature type="compositionally biased region" description="Basic and acidic residues" evidence="5">
    <location>
        <begin position="2170"/>
        <end position="2183"/>
    </location>
</feature>
<feature type="compositionally biased region" description="Polar residues" evidence="5">
    <location>
        <begin position="3010"/>
        <end position="3019"/>
    </location>
</feature>
<feature type="compositionally biased region" description="Low complexity" evidence="5">
    <location>
        <begin position="197"/>
        <end position="206"/>
    </location>
</feature>
<dbReference type="SMART" id="SM00487">
    <property type="entry name" value="DEXDc"/>
    <property type="match status" value="1"/>
</dbReference>
<evidence type="ECO:0000256" key="2">
    <source>
        <dbReference type="ARBA" id="ARBA00022801"/>
    </source>
</evidence>
<comment type="caution">
    <text evidence="7">The sequence shown here is derived from an EMBL/GenBank/DDBJ whole genome shotgun (WGS) entry which is preliminary data.</text>
</comment>
<feature type="compositionally biased region" description="Acidic residues" evidence="5">
    <location>
        <begin position="3076"/>
        <end position="3089"/>
    </location>
</feature>
<keyword evidence="2" id="KW-0378">Hydrolase</keyword>
<proteinExistence type="predicted"/>
<feature type="region of interest" description="Disordered" evidence="5">
    <location>
        <begin position="1426"/>
        <end position="1577"/>
    </location>
</feature>
<dbReference type="PANTHER" id="PTHR45766">
    <property type="entry name" value="DNA ANNEALING HELICASE AND ENDONUCLEASE ZRANB3 FAMILY MEMBER"/>
    <property type="match status" value="1"/>
</dbReference>
<feature type="compositionally biased region" description="Low complexity" evidence="5">
    <location>
        <begin position="227"/>
        <end position="247"/>
    </location>
</feature>
<dbReference type="KEGG" id="bbes:BESB_007520"/>
<feature type="compositionally biased region" description="Basic and acidic residues" evidence="5">
    <location>
        <begin position="2949"/>
        <end position="2963"/>
    </location>
</feature>
<feature type="region of interest" description="Disordered" evidence="5">
    <location>
        <begin position="1645"/>
        <end position="1906"/>
    </location>
</feature>
<feature type="region of interest" description="Disordered" evidence="5">
    <location>
        <begin position="2158"/>
        <end position="2249"/>
    </location>
</feature>
<feature type="compositionally biased region" description="Basic and acidic residues" evidence="5">
    <location>
        <begin position="786"/>
        <end position="803"/>
    </location>
</feature>
<dbReference type="GO" id="GO:0043596">
    <property type="term" value="C:nuclear replication fork"/>
    <property type="evidence" value="ECO:0007669"/>
    <property type="project" value="TreeGrafter"/>
</dbReference>
<dbReference type="GO" id="GO:0006281">
    <property type="term" value="P:DNA repair"/>
    <property type="evidence" value="ECO:0007669"/>
    <property type="project" value="TreeGrafter"/>
</dbReference>
<feature type="compositionally biased region" description="Low complexity" evidence="5">
    <location>
        <begin position="2552"/>
        <end position="2580"/>
    </location>
</feature>
<feature type="region of interest" description="Disordered" evidence="5">
    <location>
        <begin position="2001"/>
        <end position="2025"/>
    </location>
</feature>
<feature type="region of interest" description="Disordered" evidence="5">
    <location>
        <begin position="1"/>
        <end position="120"/>
    </location>
</feature>
<feature type="region of interest" description="Disordered" evidence="5">
    <location>
        <begin position="757"/>
        <end position="893"/>
    </location>
</feature>
<dbReference type="Gene3D" id="3.30.65.10">
    <property type="entry name" value="Bacterial Topoisomerase I, domain 1"/>
    <property type="match status" value="1"/>
</dbReference>
<dbReference type="Pfam" id="PF01844">
    <property type="entry name" value="HNH"/>
    <property type="match status" value="1"/>
</dbReference>
<feature type="compositionally biased region" description="Basic residues" evidence="5">
    <location>
        <begin position="16"/>
        <end position="26"/>
    </location>
</feature>
<evidence type="ECO:0000313" key="7">
    <source>
        <dbReference type="EMBL" id="PFH38410.1"/>
    </source>
</evidence>
<keyword evidence="3" id="KW-0347">Helicase</keyword>
<evidence type="ECO:0000259" key="6">
    <source>
        <dbReference type="PROSITE" id="PS51192"/>
    </source>
</evidence>
<evidence type="ECO:0000313" key="8">
    <source>
        <dbReference type="Proteomes" id="UP000224006"/>
    </source>
</evidence>
<feature type="compositionally biased region" description="Basic and acidic residues" evidence="5">
    <location>
        <begin position="1565"/>
        <end position="1577"/>
    </location>
</feature>
<feature type="compositionally biased region" description="Low complexity" evidence="5">
    <location>
        <begin position="1812"/>
        <end position="1822"/>
    </location>
</feature>
<feature type="compositionally biased region" description="Basic and acidic residues" evidence="5">
    <location>
        <begin position="1676"/>
        <end position="1708"/>
    </location>
</feature>
<feature type="compositionally biased region" description="Low complexity" evidence="5">
    <location>
        <begin position="2240"/>
        <end position="2249"/>
    </location>
</feature>
<feature type="region of interest" description="Disordered" evidence="5">
    <location>
        <begin position="3302"/>
        <end position="3344"/>
    </location>
</feature>
<dbReference type="GO" id="GO:0004386">
    <property type="term" value="F:helicase activity"/>
    <property type="evidence" value="ECO:0007669"/>
    <property type="project" value="UniProtKB-KW"/>
</dbReference>
<feature type="compositionally biased region" description="Basic and acidic residues" evidence="5">
    <location>
        <begin position="1334"/>
        <end position="1350"/>
    </location>
</feature>
<feature type="compositionally biased region" description="Basic and acidic residues" evidence="5">
    <location>
        <begin position="27"/>
        <end position="63"/>
    </location>
</feature>
<dbReference type="Gene3D" id="1.10.30.50">
    <property type="match status" value="1"/>
</dbReference>
<dbReference type="CDD" id="cd18793">
    <property type="entry name" value="SF2_C_SNF"/>
    <property type="match status" value="1"/>
</dbReference>
<dbReference type="InterPro" id="IPR000330">
    <property type="entry name" value="SNF2_N"/>
</dbReference>
<feature type="region of interest" description="Disordered" evidence="5">
    <location>
        <begin position="269"/>
        <end position="340"/>
    </location>
</feature>
<name>A0A2A9MQN4_BESBE</name>
<dbReference type="EMBL" id="NWUJ01000001">
    <property type="protein sequence ID" value="PFH38410.1"/>
    <property type="molecule type" value="Genomic_DNA"/>
</dbReference>